<name>A0A0C3DK01_9AGAM</name>
<sequence length="230" mass="25156">MSIRGIATAGLVNPVVTMQDMEGVEVVNAGLINGNSSPSSDAQLTQQGATPGPAQGAHGSPSPGTFYRSAAATPGLSDDNMRNRLSEEPCPDLPKEPTVLQVHMHNQLSEEPHPDLPKEPMVLQVQVQTPEAQAVMTPRPTHTWHLFFVPDVQLTQRGTMPRPAQGAQVPFDMPFKEKVSSTLLFSTFSQYCNTTIHTMGQEIKGHMISPMPVKKFNSWVLPCHLLQWQT</sequence>
<dbReference type="EMBL" id="KN822117">
    <property type="protein sequence ID" value="KIM56406.1"/>
    <property type="molecule type" value="Genomic_DNA"/>
</dbReference>
<organism evidence="2 3">
    <name type="scientific">Scleroderma citrinum Foug A</name>
    <dbReference type="NCBI Taxonomy" id="1036808"/>
    <lineage>
        <taxon>Eukaryota</taxon>
        <taxon>Fungi</taxon>
        <taxon>Dikarya</taxon>
        <taxon>Basidiomycota</taxon>
        <taxon>Agaricomycotina</taxon>
        <taxon>Agaricomycetes</taxon>
        <taxon>Agaricomycetidae</taxon>
        <taxon>Boletales</taxon>
        <taxon>Sclerodermatineae</taxon>
        <taxon>Sclerodermataceae</taxon>
        <taxon>Scleroderma</taxon>
    </lineage>
</organism>
<dbReference type="AlphaFoldDB" id="A0A0C3DK01"/>
<reference evidence="2 3" key="1">
    <citation type="submission" date="2014-04" db="EMBL/GenBank/DDBJ databases">
        <authorList>
            <consortium name="DOE Joint Genome Institute"/>
            <person name="Kuo A."/>
            <person name="Kohler A."/>
            <person name="Nagy L.G."/>
            <person name="Floudas D."/>
            <person name="Copeland A."/>
            <person name="Barry K.W."/>
            <person name="Cichocki N."/>
            <person name="Veneault-Fourrey C."/>
            <person name="LaButti K."/>
            <person name="Lindquist E.A."/>
            <person name="Lipzen A."/>
            <person name="Lundell T."/>
            <person name="Morin E."/>
            <person name="Murat C."/>
            <person name="Sun H."/>
            <person name="Tunlid A."/>
            <person name="Henrissat B."/>
            <person name="Grigoriev I.V."/>
            <person name="Hibbett D.S."/>
            <person name="Martin F."/>
            <person name="Nordberg H.P."/>
            <person name="Cantor M.N."/>
            <person name="Hua S.X."/>
        </authorList>
    </citation>
    <scope>NUCLEOTIDE SEQUENCE [LARGE SCALE GENOMIC DNA]</scope>
    <source>
        <strain evidence="2 3">Foug A</strain>
    </source>
</reference>
<accession>A0A0C3DK01</accession>
<keyword evidence="3" id="KW-1185">Reference proteome</keyword>
<reference evidence="3" key="2">
    <citation type="submission" date="2015-01" db="EMBL/GenBank/DDBJ databases">
        <title>Evolutionary Origins and Diversification of the Mycorrhizal Mutualists.</title>
        <authorList>
            <consortium name="DOE Joint Genome Institute"/>
            <consortium name="Mycorrhizal Genomics Consortium"/>
            <person name="Kohler A."/>
            <person name="Kuo A."/>
            <person name="Nagy L.G."/>
            <person name="Floudas D."/>
            <person name="Copeland A."/>
            <person name="Barry K.W."/>
            <person name="Cichocki N."/>
            <person name="Veneault-Fourrey C."/>
            <person name="LaButti K."/>
            <person name="Lindquist E.A."/>
            <person name="Lipzen A."/>
            <person name="Lundell T."/>
            <person name="Morin E."/>
            <person name="Murat C."/>
            <person name="Riley R."/>
            <person name="Ohm R."/>
            <person name="Sun H."/>
            <person name="Tunlid A."/>
            <person name="Henrissat B."/>
            <person name="Grigoriev I.V."/>
            <person name="Hibbett D.S."/>
            <person name="Martin F."/>
        </authorList>
    </citation>
    <scope>NUCLEOTIDE SEQUENCE [LARGE SCALE GENOMIC DNA]</scope>
    <source>
        <strain evidence="3">Foug A</strain>
    </source>
</reference>
<feature type="compositionally biased region" description="Polar residues" evidence="1">
    <location>
        <begin position="33"/>
        <end position="49"/>
    </location>
</feature>
<dbReference type="Proteomes" id="UP000053989">
    <property type="component" value="Unassembled WGS sequence"/>
</dbReference>
<feature type="region of interest" description="Disordered" evidence="1">
    <location>
        <begin position="32"/>
        <end position="96"/>
    </location>
</feature>
<proteinExistence type="predicted"/>
<evidence type="ECO:0000313" key="3">
    <source>
        <dbReference type="Proteomes" id="UP000053989"/>
    </source>
</evidence>
<evidence type="ECO:0000256" key="1">
    <source>
        <dbReference type="SAM" id="MobiDB-lite"/>
    </source>
</evidence>
<dbReference type="InParanoid" id="A0A0C3DK01"/>
<evidence type="ECO:0000313" key="2">
    <source>
        <dbReference type="EMBL" id="KIM56406.1"/>
    </source>
</evidence>
<gene>
    <name evidence="2" type="ORF">SCLCIDRAFT_10735</name>
</gene>
<protein>
    <submittedName>
        <fullName evidence="2">Uncharacterized protein</fullName>
    </submittedName>
</protein>
<dbReference type="HOGENOM" id="CLU_1205370_0_0_1"/>